<dbReference type="EC" id="2.7.1.15" evidence="9"/>
<evidence type="ECO:0000313" key="11">
    <source>
        <dbReference type="EMBL" id="SHO79295.1"/>
    </source>
</evidence>
<comment type="similarity">
    <text evidence="9">Belongs to the carbohydrate kinase PfkB family. Ribokinase subfamily.</text>
</comment>
<keyword evidence="6 9" id="KW-0460">Magnesium</keyword>
<feature type="binding site" evidence="9">
    <location>
        <position position="138"/>
    </location>
    <ligand>
        <name>substrate</name>
    </ligand>
</feature>
<keyword evidence="8 9" id="KW-0119">Carbohydrate metabolism</keyword>
<dbReference type="AlphaFoldDB" id="M5E7I7"/>
<comment type="function">
    <text evidence="9">Catalyzes the phosphorylation of ribose at O-5 in a reaction requiring ATP and magnesium. The resulting D-ribose-5-phosphate can then be used either for sythesis of nucleotides, histidine, and tryptophan, or as a component of the pentose phosphate pathway.</text>
</comment>
<organism evidence="11 12">
    <name type="scientific">Malassezia sympodialis (strain ATCC 42132)</name>
    <name type="common">Atopic eczema-associated yeast</name>
    <dbReference type="NCBI Taxonomy" id="1230383"/>
    <lineage>
        <taxon>Eukaryota</taxon>
        <taxon>Fungi</taxon>
        <taxon>Dikarya</taxon>
        <taxon>Basidiomycota</taxon>
        <taxon>Ustilaginomycotina</taxon>
        <taxon>Malasseziomycetes</taxon>
        <taxon>Malasseziales</taxon>
        <taxon>Malasseziaceae</taxon>
        <taxon>Malassezia</taxon>
    </lineage>
</organism>
<feature type="binding site" evidence="9">
    <location>
        <position position="262"/>
    </location>
    <ligand>
        <name>substrate</name>
    </ligand>
</feature>
<protein>
    <recommendedName>
        <fullName evidence="9">Ribokinase</fullName>
        <shortName evidence="9">RK</shortName>
        <ecNumber evidence="9">2.7.1.15</ecNumber>
    </recommendedName>
</protein>
<feature type="binding site" evidence="9">
    <location>
        <begin position="225"/>
        <end position="230"/>
    </location>
    <ligand>
        <name>ATP</name>
        <dbReference type="ChEBI" id="CHEBI:30616"/>
    </ligand>
</feature>
<dbReference type="GO" id="GO:0005634">
    <property type="term" value="C:nucleus"/>
    <property type="evidence" value="ECO:0007669"/>
    <property type="project" value="UniProtKB-SubCell"/>
</dbReference>
<feature type="binding site" evidence="9">
    <location>
        <position position="297"/>
    </location>
    <ligand>
        <name>K(+)</name>
        <dbReference type="ChEBI" id="CHEBI:29103"/>
    </ligand>
</feature>
<dbReference type="InterPro" id="IPR002139">
    <property type="entry name" value="Ribo/fructo_kinase"/>
</dbReference>
<evidence type="ECO:0000256" key="3">
    <source>
        <dbReference type="ARBA" id="ARBA00022741"/>
    </source>
</evidence>
<keyword evidence="9" id="KW-0539">Nucleus</keyword>
<proteinExistence type="inferred from homology"/>
<comment type="caution">
    <text evidence="9">Lacks conserved residue(s) required for the propagation of feature annotation.</text>
</comment>
<evidence type="ECO:0000313" key="12">
    <source>
        <dbReference type="Proteomes" id="UP000186303"/>
    </source>
</evidence>
<keyword evidence="7 9" id="KW-0630">Potassium</keyword>
<evidence type="ECO:0000256" key="1">
    <source>
        <dbReference type="ARBA" id="ARBA00022679"/>
    </source>
</evidence>
<dbReference type="EMBL" id="LT671826">
    <property type="protein sequence ID" value="SHO79295.1"/>
    <property type="molecule type" value="Genomic_DNA"/>
</dbReference>
<evidence type="ECO:0000256" key="2">
    <source>
        <dbReference type="ARBA" id="ARBA00022723"/>
    </source>
</evidence>
<dbReference type="CDD" id="cd01174">
    <property type="entry name" value="ribokinase"/>
    <property type="match status" value="1"/>
</dbReference>
<evidence type="ECO:0000256" key="4">
    <source>
        <dbReference type="ARBA" id="ARBA00022777"/>
    </source>
</evidence>
<keyword evidence="3 9" id="KW-0547">Nucleotide-binding</keyword>
<dbReference type="HAMAP" id="MF_01987">
    <property type="entry name" value="Ribokinase"/>
    <property type="match status" value="1"/>
</dbReference>
<evidence type="ECO:0000256" key="9">
    <source>
        <dbReference type="HAMAP-Rule" id="MF_03215"/>
    </source>
</evidence>
<keyword evidence="5 9" id="KW-0067">ATP-binding</keyword>
<evidence type="ECO:0000259" key="10">
    <source>
        <dbReference type="Pfam" id="PF00294"/>
    </source>
</evidence>
<feature type="binding site" evidence="9">
    <location>
        <begin position="38"/>
        <end position="42"/>
    </location>
    <ligand>
        <name>substrate</name>
    </ligand>
</feature>
<dbReference type="InterPro" id="IPR011877">
    <property type="entry name" value="Ribokinase"/>
</dbReference>
<dbReference type="UniPathway" id="UPA00916">
    <property type="reaction ID" value="UER00889"/>
</dbReference>
<feature type="binding site" evidence="9">
    <location>
        <begin position="261"/>
        <end position="262"/>
    </location>
    <ligand>
        <name>ATP</name>
        <dbReference type="ChEBI" id="CHEBI:30616"/>
    </ligand>
</feature>
<keyword evidence="4 9" id="KW-0418">Kinase</keyword>
<comment type="catalytic activity">
    <reaction evidence="9">
        <text>D-ribose + ATP = D-ribose 5-phosphate + ADP + H(+)</text>
        <dbReference type="Rhea" id="RHEA:13697"/>
        <dbReference type="ChEBI" id="CHEBI:15378"/>
        <dbReference type="ChEBI" id="CHEBI:30616"/>
        <dbReference type="ChEBI" id="CHEBI:47013"/>
        <dbReference type="ChEBI" id="CHEBI:78346"/>
        <dbReference type="ChEBI" id="CHEBI:456216"/>
        <dbReference type="EC" id="2.7.1.15"/>
    </reaction>
</comment>
<dbReference type="PANTHER" id="PTHR10584:SF166">
    <property type="entry name" value="RIBOKINASE"/>
    <property type="match status" value="1"/>
</dbReference>
<feature type="active site" description="Proton acceptor" evidence="9">
    <location>
        <position position="262"/>
    </location>
</feature>
<dbReference type="KEGG" id="msym:MSY001_1206"/>
<dbReference type="VEuPathDB" id="FungiDB:MSYG_3645"/>
<dbReference type="InterPro" id="IPR029056">
    <property type="entry name" value="Ribokinase-like"/>
</dbReference>
<sequence length="319" mass="33689">MRCLVRSSVNIDETFQVPHIVRPGETISSSHMWSRPGGKGANVAAALGLAGVDVTMLGAVGHDATWPLDELAKRHVDVSSVHVSSEVPTGRAFIQIAADDGENSIVLLKGANFAPNERMDDPAAWLGADVSHLVLQNEIPLATTEAFVRYARTRPGITTVFNPSPMLTADELRAFPWDGIDVLIVNEGEAADMHEALTGRAARAHPAQALAQVPAFASMAWIIVTRGRHGSSAGVQIDGERVWIDIPAASTTKVVNTTGAGDTFTGYLVSGLMRLGELSRESVHAVLTRASVAAAMAVEVEGAMESIPPAEAVARRLAP</sequence>
<dbReference type="RefSeq" id="XP_018739804.1">
    <property type="nucleotide sequence ID" value="XM_018886319.1"/>
</dbReference>
<dbReference type="GO" id="GO:0019303">
    <property type="term" value="P:D-ribose catabolic process"/>
    <property type="evidence" value="ECO:0007669"/>
    <property type="project" value="UniProtKB-UniRule"/>
</dbReference>
<comment type="subunit">
    <text evidence="9">Homodimer.</text>
</comment>
<dbReference type="GO" id="GO:0046872">
    <property type="term" value="F:metal ion binding"/>
    <property type="evidence" value="ECO:0007669"/>
    <property type="project" value="UniProtKB-KW"/>
</dbReference>
<keyword evidence="9" id="KW-0963">Cytoplasm</keyword>
<dbReference type="Proteomes" id="UP000186303">
    <property type="component" value="Chromosome 6"/>
</dbReference>
<feature type="binding site" evidence="9">
    <location>
        <position position="256"/>
    </location>
    <ligand>
        <name>K(+)</name>
        <dbReference type="ChEBI" id="CHEBI:29103"/>
    </ligand>
</feature>
<dbReference type="SUPFAM" id="SSF53613">
    <property type="entry name" value="Ribokinase-like"/>
    <property type="match status" value="1"/>
</dbReference>
<feature type="binding site" evidence="9">
    <location>
        <position position="300"/>
    </location>
    <ligand>
        <name>K(+)</name>
        <dbReference type="ChEBI" id="CHEBI:29103"/>
    </ligand>
</feature>
<gene>
    <name evidence="11" type="ORF">MSYG_3645</name>
</gene>
<dbReference type="OrthoDB" id="415590at2759"/>
<evidence type="ECO:0000256" key="6">
    <source>
        <dbReference type="ARBA" id="ARBA00022842"/>
    </source>
</evidence>
<comment type="cofactor">
    <cofactor evidence="9">
        <name>Mg(2+)</name>
        <dbReference type="ChEBI" id="CHEBI:18420"/>
    </cofactor>
    <text evidence="9">Requires a divalent cation, most likely magnesium in vivo, as an electrophilic catalyst to aid phosphoryl group transfer. It is the chelate of the metal and the nucleotide that is the actual substrate.</text>
</comment>
<evidence type="ECO:0000256" key="7">
    <source>
        <dbReference type="ARBA" id="ARBA00022958"/>
    </source>
</evidence>
<dbReference type="GO" id="GO:0005524">
    <property type="term" value="F:ATP binding"/>
    <property type="evidence" value="ECO:0007669"/>
    <property type="project" value="UniProtKB-UniRule"/>
</dbReference>
<feature type="domain" description="Carbohydrate kinase PfkB" evidence="10">
    <location>
        <begin position="8"/>
        <end position="308"/>
    </location>
</feature>
<dbReference type="HOGENOM" id="CLU_027634_2_1_1"/>
<dbReference type="InterPro" id="IPR011611">
    <property type="entry name" value="PfkB_dom"/>
</dbReference>
<keyword evidence="2 9" id="KW-0479">Metal-binding</keyword>
<feature type="binding site" evidence="9">
    <location>
        <position position="306"/>
    </location>
    <ligand>
        <name>K(+)</name>
        <dbReference type="ChEBI" id="CHEBI:29103"/>
    </ligand>
</feature>
<reference evidence="12" key="1">
    <citation type="journal article" date="2017" name="Nucleic Acids Res.">
        <title>Proteogenomics produces comprehensive and highly accurate protein-coding gene annotation in a complete genome assembly of Malassezia sympodialis.</title>
        <authorList>
            <person name="Zhu Y."/>
            <person name="Engstroem P.G."/>
            <person name="Tellgren-Roth C."/>
            <person name="Baudo C.D."/>
            <person name="Kennell J.C."/>
            <person name="Sun S."/>
            <person name="Billmyre R.B."/>
            <person name="Schroeder M.S."/>
            <person name="Andersson A."/>
            <person name="Holm T."/>
            <person name="Sigurgeirsson B."/>
            <person name="Wu G."/>
            <person name="Sankaranarayanan S.R."/>
            <person name="Siddharthan R."/>
            <person name="Sanyal K."/>
            <person name="Lundeberg J."/>
            <person name="Nystedt B."/>
            <person name="Boekhout T."/>
            <person name="Dawson T.L. Jr."/>
            <person name="Heitman J."/>
            <person name="Scheynius A."/>
            <person name="Lehtioe J."/>
        </authorList>
    </citation>
    <scope>NUCLEOTIDE SEQUENCE [LARGE SCALE GENOMIC DNA]</scope>
    <source>
        <strain evidence="12">ATCC 42132</strain>
    </source>
</reference>
<dbReference type="Gene3D" id="3.40.1190.20">
    <property type="match status" value="1"/>
</dbReference>
<comment type="activity regulation">
    <text evidence="9">Activated by a monovalent cation that binds near, but not in, the active site. The most likely occupant of the site in vivo is potassium. Ion binding induces a conformational change that may alter substrate affinity.</text>
</comment>
<comment type="subcellular location">
    <subcellularLocation>
        <location evidence="9">Cytoplasm</location>
    </subcellularLocation>
    <subcellularLocation>
        <location evidence="9">Nucleus</location>
    </subcellularLocation>
</comment>
<feature type="binding site" evidence="9">
    <location>
        <position position="302"/>
    </location>
    <ligand>
        <name>K(+)</name>
        <dbReference type="ChEBI" id="CHEBI:29103"/>
    </ligand>
</feature>
<dbReference type="GO" id="GO:0005737">
    <property type="term" value="C:cytoplasm"/>
    <property type="evidence" value="ECO:0007669"/>
    <property type="project" value="UniProtKB-SubCell"/>
</dbReference>
<dbReference type="OMA" id="DIVLIQQ"/>
<evidence type="ECO:0000256" key="5">
    <source>
        <dbReference type="ARBA" id="ARBA00022840"/>
    </source>
</evidence>
<name>M5E7I7_MALS4</name>
<feature type="binding site" evidence="9">
    <location>
        <begin position="10"/>
        <end position="12"/>
    </location>
    <ligand>
        <name>substrate</name>
    </ligand>
</feature>
<comment type="pathway">
    <text evidence="9">Carbohydrate metabolism; D-ribose degradation; D-ribose 5-phosphate from beta-D-ribopyranose: step 2/2.</text>
</comment>
<keyword evidence="1 9" id="KW-0808">Transferase</keyword>
<feature type="binding site" evidence="9">
    <location>
        <position position="186"/>
    </location>
    <ligand>
        <name>ATP</name>
        <dbReference type="ChEBI" id="CHEBI:30616"/>
    </ligand>
</feature>
<feature type="binding site" evidence="9">
    <location>
        <position position="258"/>
    </location>
    <ligand>
        <name>K(+)</name>
        <dbReference type="ChEBI" id="CHEBI:29103"/>
    </ligand>
</feature>
<dbReference type="STRING" id="1230383.M5E7I7"/>
<keyword evidence="12" id="KW-1185">Reference proteome</keyword>
<dbReference type="PRINTS" id="PR00990">
    <property type="entry name" value="RIBOKINASE"/>
</dbReference>
<dbReference type="PANTHER" id="PTHR10584">
    <property type="entry name" value="SUGAR KINASE"/>
    <property type="match status" value="1"/>
</dbReference>
<evidence type="ECO:0000256" key="8">
    <source>
        <dbReference type="ARBA" id="ARBA00023277"/>
    </source>
</evidence>
<dbReference type="Pfam" id="PF00294">
    <property type="entry name" value="PfkB"/>
    <property type="match status" value="1"/>
</dbReference>
<accession>M5E7I7</accession>
<dbReference type="GO" id="GO:0004747">
    <property type="term" value="F:ribokinase activity"/>
    <property type="evidence" value="ECO:0007669"/>
    <property type="project" value="UniProtKB-UniRule"/>
</dbReference>